<organism evidence="4">
    <name type="scientific">Echinostoma caproni</name>
    <dbReference type="NCBI Taxonomy" id="27848"/>
    <lineage>
        <taxon>Eukaryota</taxon>
        <taxon>Metazoa</taxon>
        <taxon>Spiralia</taxon>
        <taxon>Lophotrochozoa</taxon>
        <taxon>Platyhelminthes</taxon>
        <taxon>Trematoda</taxon>
        <taxon>Digenea</taxon>
        <taxon>Plagiorchiida</taxon>
        <taxon>Echinostomata</taxon>
        <taxon>Echinostomatoidea</taxon>
        <taxon>Echinostomatidae</taxon>
        <taxon>Echinostoma</taxon>
    </lineage>
</organism>
<dbReference type="Proteomes" id="UP000272942">
    <property type="component" value="Unassembled WGS sequence"/>
</dbReference>
<dbReference type="WBParaSite" id="ECPE_0000715401-mRNA-1">
    <property type="protein sequence ID" value="ECPE_0000715401-mRNA-1"/>
    <property type="gene ID" value="ECPE_0000715401"/>
</dbReference>
<keyword evidence="3" id="KW-1185">Reference proteome</keyword>
<dbReference type="OrthoDB" id="123971at2759"/>
<dbReference type="Pfam" id="PF00595">
    <property type="entry name" value="PDZ"/>
    <property type="match status" value="1"/>
</dbReference>
<protein>
    <submittedName>
        <fullName evidence="4">PDZ domain-containing protein</fullName>
    </submittedName>
</protein>
<dbReference type="SUPFAM" id="SSF50156">
    <property type="entry name" value="PDZ domain-like"/>
    <property type="match status" value="1"/>
</dbReference>
<proteinExistence type="predicted"/>
<dbReference type="AlphaFoldDB" id="A0A183AJK4"/>
<reference evidence="2 3" key="2">
    <citation type="submission" date="2018-11" db="EMBL/GenBank/DDBJ databases">
        <authorList>
            <consortium name="Pathogen Informatics"/>
        </authorList>
    </citation>
    <scope>NUCLEOTIDE SEQUENCE [LARGE SCALE GENOMIC DNA]</scope>
    <source>
        <strain evidence="2 3">Egypt</strain>
    </source>
</reference>
<evidence type="ECO:0000313" key="4">
    <source>
        <dbReference type="WBParaSite" id="ECPE_0000715401-mRNA-1"/>
    </source>
</evidence>
<dbReference type="Gene3D" id="2.30.42.10">
    <property type="match status" value="1"/>
</dbReference>
<reference evidence="4" key="1">
    <citation type="submission" date="2016-06" db="UniProtKB">
        <authorList>
            <consortium name="WormBaseParasite"/>
        </authorList>
    </citation>
    <scope>IDENTIFICATION</scope>
</reference>
<dbReference type="PROSITE" id="PS50106">
    <property type="entry name" value="PDZ"/>
    <property type="match status" value="1"/>
</dbReference>
<evidence type="ECO:0000313" key="2">
    <source>
        <dbReference type="EMBL" id="VDP80264.1"/>
    </source>
</evidence>
<accession>A0A183AJK4</accession>
<evidence type="ECO:0000259" key="1">
    <source>
        <dbReference type="PROSITE" id="PS50106"/>
    </source>
</evidence>
<gene>
    <name evidence="2" type="ORF">ECPE_LOCUS7139</name>
</gene>
<sequence>MHPMRQAERGRDSTLLVEGCPAWTGGSCPMKCEDFSHRREEAPGTPLLRPSNGGYLTGKLPLTRLTITRQPGERFGLRISGGVPVSGQDGIAASNGPLGRCLSSLSNDGSILVTWVSSDGAVGRDGRLKPGDRLLEVNGHWMMGSTLDEALTGTSDRIDDAALGSAPGRVLIHPDGIKRGR</sequence>
<dbReference type="SMART" id="SM00228">
    <property type="entry name" value="PDZ"/>
    <property type="match status" value="1"/>
</dbReference>
<name>A0A183AJK4_9TREM</name>
<dbReference type="EMBL" id="UZAN01044212">
    <property type="protein sequence ID" value="VDP80264.1"/>
    <property type="molecule type" value="Genomic_DNA"/>
</dbReference>
<evidence type="ECO:0000313" key="3">
    <source>
        <dbReference type="Proteomes" id="UP000272942"/>
    </source>
</evidence>
<dbReference type="InterPro" id="IPR036034">
    <property type="entry name" value="PDZ_sf"/>
</dbReference>
<feature type="domain" description="PDZ" evidence="1">
    <location>
        <begin position="64"/>
        <end position="150"/>
    </location>
</feature>
<dbReference type="InterPro" id="IPR001478">
    <property type="entry name" value="PDZ"/>
</dbReference>